<dbReference type="InterPro" id="IPR050887">
    <property type="entry name" value="Beta-mannosidase_GH2"/>
</dbReference>
<evidence type="ECO:0000313" key="20">
    <source>
        <dbReference type="EMBL" id="PLT44787.1"/>
    </source>
</evidence>
<evidence type="ECO:0000256" key="3">
    <source>
        <dbReference type="ARBA" id="ARBA00004613"/>
    </source>
</evidence>
<dbReference type="SUPFAM" id="SSF49303">
    <property type="entry name" value="beta-Galactosidase/glucuronidase domain"/>
    <property type="match status" value="3"/>
</dbReference>
<keyword evidence="10" id="KW-0325">Glycoprotein</keyword>
<dbReference type="PANTHER" id="PTHR43730:SF1">
    <property type="entry name" value="BETA-MANNOSIDASE"/>
    <property type="match status" value="1"/>
</dbReference>
<comment type="catalytic activity">
    <reaction evidence="1">
        <text>Hydrolysis of terminal, non-reducing beta-D-mannose residues in beta-D-mannosides.</text>
        <dbReference type="EC" id="3.2.1.25"/>
    </reaction>
</comment>
<dbReference type="GO" id="GO:0005975">
    <property type="term" value="P:carbohydrate metabolic process"/>
    <property type="evidence" value="ECO:0007669"/>
    <property type="project" value="InterPro"/>
</dbReference>
<dbReference type="InterPro" id="IPR054593">
    <property type="entry name" value="Beta-mannosidase-like_N2"/>
</dbReference>
<evidence type="ECO:0000256" key="8">
    <source>
        <dbReference type="ARBA" id="ARBA00022729"/>
    </source>
</evidence>
<dbReference type="Pfam" id="PF00703">
    <property type="entry name" value="Glyco_hydro_2"/>
    <property type="match status" value="1"/>
</dbReference>
<dbReference type="InterPro" id="IPR017853">
    <property type="entry name" value="GH"/>
</dbReference>
<dbReference type="RefSeq" id="WP_101808705.1">
    <property type="nucleotide sequence ID" value="NZ_NFEZ01000004.1"/>
</dbReference>
<evidence type="ECO:0000256" key="11">
    <source>
        <dbReference type="ARBA" id="ARBA00023228"/>
    </source>
</evidence>
<keyword evidence="9 20" id="KW-0378">Hydrolase</keyword>
<reference evidence="20 21" key="1">
    <citation type="submission" date="2017-05" db="EMBL/GenBank/DDBJ databases">
        <title>Functional genome analysis of Paenibacillus pasadenensis strain R16: insights on endophytic life style and antifungal activity.</title>
        <authorList>
            <person name="Passera A."/>
            <person name="Marcolungo L."/>
            <person name="Casati P."/>
            <person name="Brasca M."/>
            <person name="Quaglino F."/>
            <person name="Delledonne M."/>
        </authorList>
    </citation>
    <scope>NUCLEOTIDE SEQUENCE [LARGE SCALE GENOMIC DNA]</scope>
    <source>
        <strain evidence="20 21">R16</strain>
    </source>
</reference>
<evidence type="ECO:0000256" key="15">
    <source>
        <dbReference type="ARBA" id="ARBA00041614"/>
    </source>
</evidence>
<dbReference type="Gene3D" id="2.60.120.260">
    <property type="entry name" value="Galactose-binding domain-like"/>
    <property type="match status" value="1"/>
</dbReference>
<dbReference type="InterPro" id="IPR008979">
    <property type="entry name" value="Galactose-bd-like_sf"/>
</dbReference>
<dbReference type="GO" id="GO:0006516">
    <property type="term" value="P:glycoprotein catabolic process"/>
    <property type="evidence" value="ECO:0007669"/>
    <property type="project" value="TreeGrafter"/>
</dbReference>
<comment type="subcellular location">
    <subcellularLocation>
        <location evidence="2">Lysosome</location>
    </subcellularLocation>
    <subcellularLocation>
        <location evidence="3">Secreted</location>
    </subcellularLocation>
</comment>
<dbReference type="AlphaFoldDB" id="A0A2N5N350"/>
<dbReference type="Pfam" id="PF17786">
    <property type="entry name" value="Mannosidase_ig"/>
    <property type="match status" value="1"/>
</dbReference>
<evidence type="ECO:0000256" key="13">
    <source>
        <dbReference type="ARBA" id="ARBA00038429"/>
    </source>
</evidence>
<evidence type="ECO:0000256" key="4">
    <source>
        <dbReference type="ARBA" id="ARBA00004740"/>
    </source>
</evidence>
<keyword evidence="7" id="KW-0964">Secreted</keyword>
<comment type="subunit">
    <text evidence="5">Homodimer.</text>
</comment>
<evidence type="ECO:0000256" key="2">
    <source>
        <dbReference type="ARBA" id="ARBA00004371"/>
    </source>
</evidence>
<evidence type="ECO:0000259" key="17">
    <source>
        <dbReference type="Pfam" id="PF17753"/>
    </source>
</evidence>
<dbReference type="Gene3D" id="2.60.40.10">
    <property type="entry name" value="Immunoglobulins"/>
    <property type="match status" value="3"/>
</dbReference>
<dbReference type="FunFam" id="2.60.120.260:FF:000060">
    <property type="entry name" value="Probable beta-mannosidase"/>
    <property type="match status" value="1"/>
</dbReference>
<feature type="domain" description="Glycoside hydrolase family 2 immunoglobulin-like beta-sandwich" evidence="16">
    <location>
        <begin position="199"/>
        <end position="303"/>
    </location>
</feature>
<dbReference type="GO" id="GO:0005764">
    <property type="term" value="C:lysosome"/>
    <property type="evidence" value="ECO:0007669"/>
    <property type="project" value="UniProtKB-SubCell"/>
</dbReference>
<dbReference type="SUPFAM" id="SSF49785">
    <property type="entry name" value="Galactose-binding domain-like"/>
    <property type="match status" value="1"/>
</dbReference>
<evidence type="ECO:0000256" key="1">
    <source>
        <dbReference type="ARBA" id="ARBA00000829"/>
    </source>
</evidence>
<gene>
    <name evidence="20" type="ORF">B8V81_3218</name>
</gene>
<protein>
    <recommendedName>
        <fullName evidence="14">Beta-mannosidase B</fullName>
        <ecNumber evidence="6">3.2.1.25</ecNumber>
    </recommendedName>
    <alternativeName>
        <fullName evidence="15">Mannanase B</fullName>
    </alternativeName>
</protein>
<evidence type="ECO:0000259" key="18">
    <source>
        <dbReference type="Pfam" id="PF17786"/>
    </source>
</evidence>
<evidence type="ECO:0000256" key="9">
    <source>
        <dbReference type="ARBA" id="ARBA00022801"/>
    </source>
</evidence>
<feature type="domain" description="Beta-mannosidase-like galactose-binding" evidence="19">
    <location>
        <begin position="11"/>
        <end position="188"/>
    </location>
</feature>
<dbReference type="GO" id="GO:0004567">
    <property type="term" value="F:beta-mannosidase activity"/>
    <property type="evidence" value="ECO:0007669"/>
    <property type="project" value="UniProtKB-EC"/>
</dbReference>
<keyword evidence="21" id="KW-1185">Reference proteome</keyword>
<evidence type="ECO:0000256" key="7">
    <source>
        <dbReference type="ARBA" id="ARBA00022525"/>
    </source>
</evidence>
<evidence type="ECO:0000259" key="19">
    <source>
        <dbReference type="Pfam" id="PF22666"/>
    </source>
</evidence>
<feature type="domain" description="Mannosidase Ig/CBM-like" evidence="18">
    <location>
        <begin position="674"/>
        <end position="760"/>
    </location>
</feature>
<sequence length="847" mass="95509">MTASVLRFRQWMFKSSGSDEWMPAVVPGCVHADLLRNRVIADPFGSDNERELQWIDKLDWDYETRFDVPAEMLLLPSLELEFDGLDTYADVSLNGRPVLSADNMFRRWSADVKGIAAEKDNVLRVVFRSPVREDLPKLQALGIALPAANDQSELGGLGDDKISVFARKAPYHYGWDWGPRFVTSGIWREARLAGWRGSRIADFFIRQDEITAQTARLTAQVEVRTLAACAAVLRISEGGRRWERQVELRPGTDVLSVELELEQPRLWWCRGLGKPERHAFKAELLRLDDGEPIDEATVVTGLRTVRLNTERDERGSRFVLELNGVPVFAKGANHIPHDSFPSEVPVEKYRAEVEAAAECGMNMLRVWGGGLYEDSAFYDLCDEHGLMVWQDFMFACSMYPSDDAFLASVAAEAEDNLKRLRRHPSLVLWCGNNEIDSAWSQYDEQGGWGWKGRFSAEQRSAIWSGYEKLFHVLLPRAVEAFSPGVPYWPSSPLARLSGDAGQHGHADAGEGDVHYWGVWHGMEPFEAFRGNVGRFMSEYGFQSFPQLSTIRTYAEESELELESRPMLAHQKHGGGNQRIRHFMNLYMSEPKDFPSFVYRSQVLQAEAMKEAMEAHRRAKPYCMGSLYWQMNDCWPAASWSGIDYFGHWKALQYQAKRSFRETLLSFGDSGGLRSLHAVTDRPGGVRGRLTLRLLEFDGTERRREAMEVRLDEAGSSVLLAFRDEDWLGGLPADSAVLVAALEEDGGAPLAEAWHYFVPLKQQRLERPRIAVTEAEDGSWTVSSDTLARQVRLAAEQAGRFSDNFFDVLPGLPRTVSFHGASGQPARPGRISWMSMQDTGADRIEGGS</sequence>
<comment type="pathway">
    <text evidence="4">Glycan metabolism; N-glycan degradation.</text>
</comment>
<proteinExistence type="inferred from homology"/>
<dbReference type="Pfam" id="PF17753">
    <property type="entry name" value="Ig_mannosidase"/>
    <property type="match status" value="1"/>
</dbReference>
<evidence type="ECO:0000256" key="14">
    <source>
        <dbReference type="ARBA" id="ARBA00041069"/>
    </source>
</evidence>
<dbReference type="InterPro" id="IPR006102">
    <property type="entry name" value="Ig-like_GH2"/>
</dbReference>
<comment type="similarity">
    <text evidence="13">Belongs to the glycosyl hydrolase 2 family. Beta-mannosidase B subfamily.</text>
</comment>
<evidence type="ECO:0000259" key="16">
    <source>
        <dbReference type="Pfam" id="PF00703"/>
    </source>
</evidence>
<dbReference type="EC" id="3.2.1.25" evidence="6"/>
<dbReference type="EMBL" id="NFEZ01000004">
    <property type="protein sequence ID" value="PLT44787.1"/>
    <property type="molecule type" value="Genomic_DNA"/>
</dbReference>
<keyword evidence="11" id="KW-0458">Lysosome</keyword>
<dbReference type="FunFam" id="3.20.20.80:FF:000050">
    <property type="entry name" value="Beta-mannosidase B"/>
    <property type="match status" value="1"/>
</dbReference>
<dbReference type="PANTHER" id="PTHR43730">
    <property type="entry name" value="BETA-MANNOSIDASE"/>
    <property type="match status" value="1"/>
</dbReference>
<dbReference type="InterPro" id="IPR041447">
    <property type="entry name" value="Mannosidase_ig"/>
</dbReference>
<evidence type="ECO:0000313" key="21">
    <source>
        <dbReference type="Proteomes" id="UP000234789"/>
    </source>
</evidence>
<keyword evidence="12 20" id="KW-0326">Glycosidase</keyword>
<dbReference type="Proteomes" id="UP000234789">
    <property type="component" value="Unassembled WGS sequence"/>
</dbReference>
<evidence type="ECO:0000256" key="12">
    <source>
        <dbReference type="ARBA" id="ARBA00023295"/>
    </source>
</evidence>
<accession>A0A2N5N350</accession>
<dbReference type="Pfam" id="PF22666">
    <property type="entry name" value="Glyco_hydro_2_N2"/>
    <property type="match status" value="1"/>
</dbReference>
<dbReference type="InterPro" id="IPR041625">
    <property type="entry name" value="Beta-mannosidase_Ig"/>
</dbReference>
<evidence type="ECO:0000256" key="5">
    <source>
        <dbReference type="ARBA" id="ARBA00011738"/>
    </source>
</evidence>
<dbReference type="InterPro" id="IPR036156">
    <property type="entry name" value="Beta-gal/glucu_dom_sf"/>
</dbReference>
<organism evidence="20 21">
    <name type="scientific">Paenibacillus pasadenensis</name>
    <dbReference type="NCBI Taxonomy" id="217090"/>
    <lineage>
        <taxon>Bacteria</taxon>
        <taxon>Bacillati</taxon>
        <taxon>Bacillota</taxon>
        <taxon>Bacilli</taxon>
        <taxon>Bacillales</taxon>
        <taxon>Paenibacillaceae</taxon>
        <taxon>Paenibacillus</taxon>
    </lineage>
</organism>
<dbReference type="InterPro" id="IPR013783">
    <property type="entry name" value="Ig-like_fold"/>
</dbReference>
<comment type="caution">
    <text evidence="20">The sequence shown here is derived from an EMBL/GenBank/DDBJ whole genome shotgun (WGS) entry which is preliminary data.</text>
</comment>
<evidence type="ECO:0000256" key="10">
    <source>
        <dbReference type="ARBA" id="ARBA00023180"/>
    </source>
</evidence>
<dbReference type="SUPFAM" id="SSF51445">
    <property type="entry name" value="(Trans)glycosidases"/>
    <property type="match status" value="1"/>
</dbReference>
<dbReference type="Gene3D" id="3.20.20.80">
    <property type="entry name" value="Glycosidases"/>
    <property type="match status" value="1"/>
</dbReference>
<name>A0A2N5N350_9BACL</name>
<evidence type="ECO:0000256" key="6">
    <source>
        <dbReference type="ARBA" id="ARBA00012754"/>
    </source>
</evidence>
<keyword evidence="8" id="KW-0732">Signal</keyword>
<feature type="domain" description="Beta-mannosidase Ig-fold" evidence="17">
    <location>
        <begin position="765"/>
        <end position="837"/>
    </location>
</feature>
<dbReference type="GO" id="GO:0005576">
    <property type="term" value="C:extracellular region"/>
    <property type="evidence" value="ECO:0007669"/>
    <property type="project" value="UniProtKB-SubCell"/>
</dbReference>